<dbReference type="Proteomes" id="UP000001449">
    <property type="component" value="Chromosome 15"/>
</dbReference>
<dbReference type="EMBL" id="CM000650">
    <property type="protein sequence ID" value="EED88611.1"/>
    <property type="molecule type" value="Genomic_DNA"/>
</dbReference>
<accession>B8CDJ4</accession>
<evidence type="ECO:0000313" key="3">
    <source>
        <dbReference type="Proteomes" id="UP000001449"/>
    </source>
</evidence>
<protein>
    <submittedName>
        <fullName evidence="2">Uncharacterized protein</fullName>
    </submittedName>
</protein>
<dbReference type="eggNOG" id="ENOG502QZD9">
    <property type="taxonomic scope" value="Eukaryota"/>
</dbReference>
<dbReference type="PaxDb" id="35128-Thaps25028"/>
<proteinExistence type="predicted"/>
<organism evidence="2 3">
    <name type="scientific">Thalassiosira pseudonana</name>
    <name type="common">Marine diatom</name>
    <name type="synonym">Cyclotella nana</name>
    <dbReference type="NCBI Taxonomy" id="35128"/>
    <lineage>
        <taxon>Eukaryota</taxon>
        <taxon>Sar</taxon>
        <taxon>Stramenopiles</taxon>
        <taxon>Ochrophyta</taxon>
        <taxon>Bacillariophyta</taxon>
        <taxon>Coscinodiscophyceae</taxon>
        <taxon>Thalassiosirophycidae</taxon>
        <taxon>Thalassiosirales</taxon>
        <taxon>Thalassiosiraceae</taxon>
        <taxon>Thalassiosira</taxon>
    </lineage>
</organism>
<feature type="region of interest" description="Disordered" evidence="1">
    <location>
        <begin position="758"/>
        <end position="791"/>
    </location>
</feature>
<reference evidence="2 3" key="1">
    <citation type="journal article" date="2004" name="Science">
        <title>The genome of the diatom Thalassiosira pseudonana: ecology, evolution, and metabolism.</title>
        <authorList>
            <person name="Armbrust E.V."/>
            <person name="Berges J.A."/>
            <person name="Bowler C."/>
            <person name="Green B.R."/>
            <person name="Martinez D."/>
            <person name="Putnam N.H."/>
            <person name="Zhou S."/>
            <person name="Allen A.E."/>
            <person name="Apt K.E."/>
            <person name="Bechner M."/>
            <person name="Brzezinski M.A."/>
            <person name="Chaal B.K."/>
            <person name="Chiovitti A."/>
            <person name="Davis A.K."/>
            <person name="Demarest M.S."/>
            <person name="Detter J.C."/>
            <person name="Glavina T."/>
            <person name="Goodstein D."/>
            <person name="Hadi M.Z."/>
            <person name="Hellsten U."/>
            <person name="Hildebrand M."/>
            <person name="Jenkins B.D."/>
            <person name="Jurka J."/>
            <person name="Kapitonov V.V."/>
            <person name="Kroger N."/>
            <person name="Lau W.W."/>
            <person name="Lane T.W."/>
            <person name="Larimer F.W."/>
            <person name="Lippmeier J.C."/>
            <person name="Lucas S."/>
            <person name="Medina M."/>
            <person name="Montsant A."/>
            <person name="Obornik M."/>
            <person name="Parker M.S."/>
            <person name="Palenik B."/>
            <person name="Pazour G.J."/>
            <person name="Richardson P.M."/>
            <person name="Rynearson T.A."/>
            <person name="Saito M.A."/>
            <person name="Schwartz D.C."/>
            <person name="Thamatrakoln K."/>
            <person name="Valentin K."/>
            <person name="Vardi A."/>
            <person name="Wilkerson F.P."/>
            <person name="Rokhsar D.S."/>
        </authorList>
    </citation>
    <scope>NUCLEOTIDE SEQUENCE [LARGE SCALE GENOMIC DNA]</scope>
    <source>
        <strain evidence="2 3">CCMP1335</strain>
    </source>
</reference>
<feature type="compositionally biased region" description="Basic and acidic residues" evidence="1">
    <location>
        <begin position="650"/>
        <end position="667"/>
    </location>
</feature>
<evidence type="ECO:0000313" key="2">
    <source>
        <dbReference type="EMBL" id="EED88611.1"/>
    </source>
</evidence>
<evidence type="ECO:0000256" key="1">
    <source>
        <dbReference type="SAM" id="MobiDB-lite"/>
    </source>
</evidence>
<feature type="region of interest" description="Disordered" evidence="1">
    <location>
        <begin position="448"/>
        <end position="487"/>
    </location>
</feature>
<dbReference type="RefSeq" id="XP_002294256.1">
    <property type="nucleotide sequence ID" value="XM_002294220.1"/>
</dbReference>
<name>B8CDJ4_THAPS</name>
<feature type="compositionally biased region" description="Basic and acidic residues" evidence="1">
    <location>
        <begin position="187"/>
        <end position="203"/>
    </location>
</feature>
<reference evidence="2 3" key="2">
    <citation type="journal article" date="2008" name="Nature">
        <title>The Phaeodactylum genome reveals the evolutionary history of diatom genomes.</title>
        <authorList>
            <person name="Bowler C."/>
            <person name="Allen A.E."/>
            <person name="Badger J.H."/>
            <person name="Grimwood J."/>
            <person name="Jabbari K."/>
            <person name="Kuo A."/>
            <person name="Maheswari U."/>
            <person name="Martens C."/>
            <person name="Maumus F."/>
            <person name="Otillar R.P."/>
            <person name="Rayko E."/>
            <person name="Salamov A."/>
            <person name="Vandepoele K."/>
            <person name="Beszteri B."/>
            <person name="Gruber A."/>
            <person name="Heijde M."/>
            <person name="Katinka M."/>
            <person name="Mock T."/>
            <person name="Valentin K."/>
            <person name="Verret F."/>
            <person name="Berges J.A."/>
            <person name="Brownlee C."/>
            <person name="Cadoret J.P."/>
            <person name="Chiovitti A."/>
            <person name="Choi C.J."/>
            <person name="Coesel S."/>
            <person name="De Martino A."/>
            <person name="Detter J.C."/>
            <person name="Durkin C."/>
            <person name="Falciatore A."/>
            <person name="Fournet J."/>
            <person name="Haruta M."/>
            <person name="Huysman M.J."/>
            <person name="Jenkins B.D."/>
            <person name="Jiroutova K."/>
            <person name="Jorgensen R.E."/>
            <person name="Joubert Y."/>
            <person name="Kaplan A."/>
            <person name="Kroger N."/>
            <person name="Kroth P.G."/>
            <person name="La Roche J."/>
            <person name="Lindquist E."/>
            <person name="Lommer M."/>
            <person name="Martin-Jezequel V."/>
            <person name="Lopez P.J."/>
            <person name="Lucas S."/>
            <person name="Mangogna M."/>
            <person name="McGinnis K."/>
            <person name="Medlin L.K."/>
            <person name="Montsant A."/>
            <person name="Oudot-Le Secq M.P."/>
            <person name="Napoli C."/>
            <person name="Obornik M."/>
            <person name="Parker M.S."/>
            <person name="Petit J.L."/>
            <person name="Porcel B.M."/>
            <person name="Poulsen N."/>
            <person name="Robison M."/>
            <person name="Rychlewski L."/>
            <person name="Rynearson T.A."/>
            <person name="Schmutz J."/>
            <person name="Shapiro H."/>
            <person name="Siaut M."/>
            <person name="Stanley M."/>
            <person name="Sussman M.R."/>
            <person name="Taylor A.R."/>
            <person name="Vardi A."/>
            <person name="von Dassow P."/>
            <person name="Vyverman W."/>
            <person name="Willis A."/>
            <person name="Wyrwicz L.S."/>
            <person name="Rokhsar D.S."/>
            <person name="Weissenbach J."/>
            <person name="Armbrust E.V."/>
            <person name="Green B.R."/>
            <person name="Van de Peer Y."/>
            <person name="Grigoriev I.V."/>
        </authorList>
    </citation>
    <scope>NUCLEOTIDE SEQUENCE [LARGE SCALE GENOMIC DNA]</scope>
    <source>
        <strain evidence="2 3">CCMP1335</strain>
    </source>
</reference>
<dbReference type="KEGG" id="tps:THAPSDRAFT_25028"/>
<feature type="compositionally biased region" description="Basic residues" evidence="1">
    <location>
        <begin position="225"/>
        <end position="234"/>
    </location>
</feature>
<feature type="compositionally biased region" description="Low complexity" evidence="1">
    <location>
        <begin position="773"/>
        <end position="783"/>
    </location>
</feature>
<dbReference type="HOGENOM" id="CLU_326940_0_0_1"/>
<keyword evidence="3" id="KW-1185">Reference proteome</keyword>
<feature type="region of interest" description="Disordered" evidence="1">
    <location>
        <begin position="132"/>
        <end position="234"/>
    </location>
</feature>
<feature type="compositionally biased region" description="Polar residues" evidence="1">
    <location>
        <begin position="149"/>
        <end position="161"/>
    </location>
</feature>
<dbReference type="AlphaFoldDB" id="B8CDJ4"/>
<feature type="region of interest" description="Disordered" evidence="1">
    <location>
        <begin position="636"/>
        <end position="668"/>
    </location>
</feature>
<feature type="region of interest" description="Disordered" evidence="1">
    <location>
        <begin position="41"/>
        <end position="63"/>
    </location>
</feature>
<dbReference type="InParanoid" id="B8CDJ4"/>
<feature type="region of interest" description="Disordered" evidence="1">
    <location>
        <begin position="77"/>
        <end position="109"/>
    </location>
</feature>
<sequence>MMASSIRRHATQLSHRSRHRILAANRSPSILYNFSSEAVGDGNADDGNDGSSSASKRPQARRRFAAETKKVLFPKFHTSSIRDTPNSPPSGDVVVGTPLADGESANETPHVSPVLMSPIGINNIAYLVQQQHLQKRRGKTNQRTDKKNTSLSLTSHPSSFADTAAAHDSEQLSSSSAAVDQCEDGTDAVKQDSIQHRRNENKAVRKKKAVKRIKEAESNPPPPHNKARNTKPVRRKVTDSEWILVSNIPAMSKLSDLFPSLAKIVEFEMRKGIIDLDALEELKEGSANASVDDSREGGGTNNFDEETTQALRQLKALGSLYSTQHIGEDSGIPLWTPPQEDTLTNKSMPSHMVLEARIHLSYRARPLGWFLRFPDRSIAHAVLNHIRHADLQACIQGRQNEPVERRLKEERKDWREGLWRGVWNEYEREADEVESRLLLESEGEEERELMWGDVADTKMNTNRDDGEVDESEQSDTTSAEAEPPRQDVGSYLDEYLQSNPYPGVSESLPIGSELGFQKVMCGSTTLDVQEFHPLPLDYAPSNKQQPSWEQHSFHIGQLLDLSDSVVRVETFALKTSVENIQYLFRGHDLESIWPAESNVDASHPYSELPKSIGWNLHASGPQRAVDFLMRGENKLVYHDNDDSSDDDGSVEGRGEGGGRNRNSDKINKPTKNTFIVRFASPSVARMAVRDMQGCAVSVELEEERQITDRIHNNTASNPVSPMKVHEALGSPRILLGDSARASADIFLRDSTKRILAPKQHIRRRVFKDPSQGSSSSSSSSSPSAQMQIVQTKFQHTSAEADHIQRPQDAFSFYSNQDNLERARNFLPVDYTNVPSQPVERKTRISFEKDAFTLLMDFMQVEGEDEDDTEVEGFDILELLKQ</sequence>
<dbReference type="GeneID" id="7443943"/>
<gene>
    <name evidence="2" type="ORF">THAPSDRAFT_25028</name>
</gene>